<evidence type="ECO:0000256" key="9">
    <source>
        <dbReference type="ARBA" id="ARBA00022801"/>
    </source>
</evidence>
<dbReference type="SUPFAM" id="SSF55486">
    <property type="entry name" value="Metalloproteases ('zincins'), catalytic domain"/>
    <property type="match status" value="1"/>
</dbReference>
<keyword evidence="11" id="KW-0482">Metalloprotease</keyword>
<dbReference type="InterPro" id="IPR037144">
    <property type="entry name" value="Peptidase_M1_pepN_C_sf"/>
</dbReference>
<dbReference type="InterPro" id="IPR012779">
    <property type="entry name" value="Peptidase_M1_pepN"/>
</dbReference>
<feature type="domain" description="Aminopeptidase N-like N-terminal" evidence="17">
    <location>
        <begin position="26"/>
        <end position="193"/>
    </location>
</feature>
<dbReference type="Pfam" id="PF01433">
    <property type="entry name" value="Peptidase_M1"/>
    <property type="match status" value="1"/>
</dbReference>
<dbReference type="Gene3D" id="1.10.390.10">
    <property type="entry name" value="Neutral Protease Domain 2"/>
    <property type="match status" value="1"/>
</dbReference>
<dbReference type="FunFam" id="3.30.2010.30:FF:000002">
    <property type="entry name" value="Putative aminopeptidase N"/>
    <property type="match status" value="1"/>
</dbReference>
<comment type="cofactor">
    <cofactor evidence="2">
        <name>Zn(2+)</name>
        <dbReference type="ChEBI" id="CHEBI:29105"/>
    </cofactor>
</comment>
<evidence type="ECO:0000256" key="6">
    <source>
        <dbReference type="ARBA" id="ARBA00022438"/>
    </source>
</evidence>
<keyword evidence="6 18" id="KW-0031">Aminopeptidase</keyword>
<keyword evidence="7" id="KW-0645">Protease</keyword>
<comment type="catalytic activity">
    <reaction evidence="1">
        <text>Release of an N-terminal amino acid, Xaa-|-Yaa- from a peptide, amide or arylamide. Xaa is preferably Ala, but may be most amino acids including Pro (slow action). When a terminal hydrophobic residue is followed by a prolyl residue, the two may be released as an intact Xaa-Pro dipeptide.</text>
        <dbReference type="EC" id="3.4.11.2"/>
    </reaction>
</comment>
<dbReference type="InterPro" id="IPR042097">
    <property type="entry name" value="Aminopeptidase_N-like_N_sf"/>
</dbReference>
<dbReference type="AlphaFoldDB" id="A0A936ZFR2"/>
<dbReference type="Pfam" id="PF17900">
    <property type="entry name" value="Peptidase_M1_N"/>
    <property type="match status" value="1"/>
</dbReference>
<dbReference type="Pfam" id="PF11940">
    <property type="entry name" value="DUF3458"/>
    <property type="match status" value="1"/>
</dbReference>
<evidence type="ECO:0000256" key="1">
    <source>
        <dbReference type="ARBA" id="ARBA00000098"/>
    </source>
</evidence>
<comment type="similarity">
    <text evidence="3">Belongs to the peptidase M1 family.</text>
</comment>
<evidence type="ECO:0000256" key="2">
    <source>
        <dbReference type="ARBA" id="ARBA00001947"/>
    </source>
</evidence>
<dbReference type="Gene3D" id="2.60.40.1730">
    <property type="entry name" value="tricorn interacting facor f3 domain"/>
    <property type="match status" value="1"/>
</dbReference>
<dbReference type="EC" id="3.4.11.2" evidence="4 13"/>
<reference evidence="18" key="1">
    <citation type="submission" date="2021-01" db="EMBL/GenBank/DDBJ databases">
        <title>Microvirga sp.</title>
        <authorList>
            <person name="Kim M.K."/>
        </authorList>
    </citation>
    <scope>NUCLEOTIDE SEQUENCE</scope>
    <source>
        <strain evidence="18">5420S-16</strain>
    </source>
</reference>
<evidence type="ECO:0000259" key="17">
    <source>
        <dbReference type="Pfam" id="PF17900"/>
    </source>
</evidence>
<dbReference type="InterPro" id="IPR024601">
    <property type="entry name" value="Peptidase_M1_pepN_C"/>
</dbReference>
<gene>
    <name evidence="18" type="primary">pepN</name>
    <name evidence="18" type="ORF">JKG68_20520</name>
</gene>
<dbReference type="CDD" id="cd09600">
    <property type="entry name" value="M1_APN"/>
    <property type="match status" value="1"/>
</dbReference>
<evidence type="ECO:0000313" key="18">
    <source>
        <dbReference type="EMBL" id="MBL0406347.1"/>
    </source>
</evidence>
<dbReference type="InterPro" id="IPR038438">
    <property type="entry name" value="PepN_Ig-like_sf"/>
</dbReference>
<dbReference type="Proteomes" id="UP000605848">
    <property type="component" value="Unassembled WGS sequence"/>
</dbReference>
<dbReference type="GO" id="GO:0006508">
    <property type="term" value="P:proteolysis"/>
    <property type="evidence" value="ECO:0007669"/>
    <property type="project" value="UniProtKB-UniRule"/>
</dbReference>
<protein>
    <recommendedName>
        <fullName evidence="5 13">Aminopeptidase N</fullName>
        <ecNumber evidence="4 13">3.4.11.2</ecNumber>
    </recommendedName>
</protein>
<comment type="function">
    <text evidence="12">Aminopeptidase N is involved in the degradation of intracellular peptides generated by protein breakdown during normal growth as well as in response to nutrient starvation.</text>
</comment>
<evidence type="ECO:0000256" key="5">
    <source>
        <dbReference type="ARBA" id="ARBA00015611"/>
    </source>
</evidence>
<dbReference type="SUPFAM" id="SSF63737">
    <property type="entry name" value="Leukotriene A4 hydrolase N-terminal domain"/>
    <property type="match status" value="1"/>
</dbReference>
<dbReference type="GO" id="GO:0008270">
    <property type="term" value="F:zinc ion binding"/>
    <property type="evidence" value="ECO:0007669"/>
    <property type="project" value="InterPro"/>
</dbReference>
<dbReference type="InterPro" id="IPR027268">
    <property type="entry name" value="Peptidase_M4/M1_CTD_sf"/>
</dbReference>
<evidence type="ECO:0000256" key="13">
    <source>
        <dbReference type="NCBIfam" id="TIGR02414"/>
    </source>
</evidence>
<dbReference type="EMBL" id="JAEQMY010000039">
    <property type="protein sequence ID" value="MBL0406347.1"/>
    <property type="molecule type" value="Genomic_DNA"/>
</dbReference>
<evidence type="ECO:0000259" key="15">
    <source>
        <dbReference type="Pfam" id="PF11940"/>
    </source>
</evidence>
<dbReference type="GO" id="GO:0016285">
    <property type="term" value="F:alanyl aminopeptidase activity"/>
    <property type="evidence" value="ECO:0007669"/>
    <property type="project" value="UniProtKB-EC"/>
</dbReference>
<dbReference type="RefSeq" id="WP_202063223.1">
    <property type="nucleotide sequence ID" value="NZ_JAEQMY010000039.1"/>
</dbReference>
<dbReference type="Gene3D" id="1.25.50.10">
    <property type="entry name" value="Peptidase M1, alanyl aminopeptidase, C-terminal domain"/>
    <property type="match status" value="1"/>
</dbReference>
<dbReference type="FunFam" id="2.60.40.1840:FF:000001">
    <property type="entry name" value="Aminopeptidase N"/>
    <property type="match status" value="1"/>
</dbReference>
<evidence type="ECO:0000256" key="4">
    <source>
        <dbReference type="ARBA" id="ARBA00012564"/>
    </source>
</evidence>
<dbReference type="PANTHER" id="PTHR46322:SF1">
    <property type="entry name" value="PUROMYCIN-SENSITIVE AMINOPEPTIDASE"/>
    <property type="match status" value="1"/>
</dbReference>
<dbReference type="FunFam" id="2.60.40.1730:FF:000005">
    <property type="entry name" value="Aminopeptidase N"/>
    <property type="match status" value="1"/>
</dbReference>
<feature type="domain" description="Peptidase M1 alanyl aminopeptidase C-terminal" evidence="16">
    <location>
        <begin position="556"/>
        <end position="877"/>
    </location>
</feature>
<dbReference type="PRINTS" id="PR00756">
    <property type="entry name" value="ALADIPTASE"/>
</dbReference>
<accession>A0A936ZFR2</accession>
<evidence type="ECO:0000256" key="11">
    <source>
        <dbReference type="ARBA" id="ARBA00023049"/>
    </source>
</evidence>
<dbReference type="InterPro" id="IPR014782">
    <property type="entry name" value="Peptidase_M1_dom"/>
</dbReference>
<dbReference type="Gene3D" id="3.30.2010.30">
    <property type="match status" value="1"/>
</dbReference>
<evidence type="ECO:0000256" key="10">
    <source>
        <dbReference type="ARBA" id="ARBA00022833"/>
    </source>
</evidence>
<proteinExistence type="inferred from homology"/>
<evidence type="ECO:0000259" key="16">
    <source>
        <dbReference type="Pfam" id="PF17432"/>
    </source>
</evidence>
<organism evidence="18 19">
    <name type="scientific">Microvirga aerilata</name>
    <dbReference type="NCBI Taxonomy" id="670292"/>
    <lineage>
        <taxon>Bacteria</taxon>
        <taxon>Pseudomonadati</taxon>
        <taxon>Pseudomonadota</taxon>
        <taxon>Alphaproteobacteria</taxon>
        <taxon>Hyphomicrobiales</taxon>
        <taxon>Methylobacteriaceae</taxon>
        <taxon>Microvirga</taxon>
    </lineage>
</organism>
<dbReference type="NCBIfam" id="TIGR02414">
    <property type="entry name" value="pepN_proteo"/>
    <property type="match status" value="1"/>
</dbReference>
<dbReference type="InterPro" id="IPR045357">
    <property type="entry name" value="Aminopeptidase_N-like_N"/>
</dbReference>
<name>A0A936ZFR2_9HYPH</name>
<evidence type="ECO:0000259" key="14">
    <source>
        <dbReference type="Pfam" id="PF01433"/>
    </source>
</evidence>
<dbReference type="InterPro" id="IPR035414">
    <property type="entry name" value="Peptidase_M1_pepN_Ig-like"/>
</dbReference>
<dbReference type="Gene3D" id="2.60.40.1840">
    <property type="match status" value="1"/>
</dbReference>
<dbReference type="Pfam" id="PF17432">
    <property type="entry name" value="DUF3458_C"/>
    <property type="match status" value="1"/>
</dbReference>
<evidence type="ECO:0000256" key="3">
    <source>
        <dbReference type="ARBA" id="ARBA00010136"/>
    </source>
</evidence>
<evidence type="ECO:0000256" key="12">
    <source>
        <dbReference type="ARBA" id="ARBA00059739"/>
    </source>
</evidence>
<evidence type="ECO:0000256" key="8">
    <source>
        <dbReference type="ARBA" id="ARBA00022723"/>
    </source>
</evidence>
<comment type="caution">
    <text evidence="18">The sequence shown here is derived from an EMBL/GenBank/DDBJ whole genome shotgun (WGS) entry which is preliminary data.</text>
</comment>
<keyword evidence="9 18" id="KW-0378">Hydrolase</keyword>
<sequence length="883" mass="98116">MRTDTAQIVRLVDYRPSDFLIDSVELDVSLHPTATQVRATLVVRPNPDGRPGAPLVLDGDELNLKAVALDGRSLAEEEFEASPQSLTIMQPPRQSFTLTVETELNPTANTKLMGLYRSSGNYCTQCEAEGFRRITYFLDRPDVLAVYTTRIEADRDEAPVLLGNGNPVESGSVEGSNRHYAVWEDPHPKPSYLFALVGGRLGRVSKSFTTMSGRAVELAIYVEPGKEDRADYALDALERSMVWDERVFGREYDLDVFNIVAVSDFNMGAMENKGLNIFNDKYVLASPETATDMDYAHIEAIIAHEYFHNWTGNRVTCRDWFQLCLKEGLTVFRDQEFSSDERSRPVHRIAEVKTLRARQFLEDSSPLAHPVRPTQYREINNFYTATVYEKGAEIVRMLKTIIGNESFRRGMDLYFERCDGTAATVEDFLEAFAEVSGRSLSHFARWYEQSGTPRVTVKSHYDKAAGTYRLDFTQSTPPTPGQPNKEAMAIPVVLGLVAHDGSSVEAACEQVDERGVFILDKAADSLTFTGVTSLPVPSLFRGFSAPVKVTLDLPNEELLVLLQHDSDAFNRWQAAQTVAMRHLAALSNGAQVSDEEIDAFSTALCSFMDTDALRDPAFAALVLTLPSEADIAQEIGKDVDPDAIHRARSDMRRRIGKTCSAHLHRFYEELADSGPYSPDAASAGRRALRNASLDLIAAADQAAGEELAAAQAESASNMTDRLAALSVLTTLPGAAREEAITQFGERYRNEPLVMDKWFTLQAAIPEDDTLERVKGLMEHQAFSIGNPNRVRSLIGSFAMLNQVQFNRIDGAGYDFLASIVLRADELNPQLAARLLTAFSTWRMMESTRREHAQRALWTISRKPNLSRDVGDIVSRTLDGDDAK</sequence>
<dbReference type="PANTHER" id="PTHR46322">
    <property type="entry name" value="PUROMYCIN-SENSITIVE AMINOPEPTIDASE"/>
    <property type="match status" value="1"/>
</dbReference>
<dbReference type="InterPro" id="IPR001930">
    <property type="entry name" value="Peptidase_M1"/>
</dbReference>
<feature type="domain" description="Peptidase M1 alanyl aminopeptidase Ig-like fold" evidence="15">
    <location>
        <begin position="451"/>
        <end position="550"/>
    </location>
</feature>
<feature type="domain" description="Peptidase M1 membrane alanine aminopeptidase" evidence="14">
    <location>
        <begin position="232"/>
        <end position="445"/>
    </location>
</feature>
<keyword evidence="8" id="KW-0479">Metal-binding</keyword>
<evidence type="ECO:0000313" key="19">
    <source>
        <dbReference type="Proteomes" id="UP000605848"/>
    </source>
</evidence>
<dbReference type="GO" id="GO:0008237">
    <property type="term" value="F:metallopeptidase activity"/>
    <property type="evidence" value="ECO:0007669"/>
    <property type="project" value="UniProtKB-UniRule"/>
</dbReference>
<evidence type="ECO:0000256" key="7">
    <source>
        <dbReference type="ARBA" id="ARBA00022670"/>
    </source>
</evidence>
<keyword evidence="10" id="KW-0862">Zinc</keyword>
<keyword evidence="19" id="KW-1185">Reference proteome</keyword>